<dbReference type="Gene3D" id="1.10.3730.20">
    <property type="match status" value="1"/>
</dbReference>
<protein>
    <submittedName>
        <fullName evidence="2">Uncharacterized protein</fullName>
    </submittedName>
</protein>
<keyword evidence="3" id="KW-1185">Reference proteome</keyword>
<sequence>MTAFSLQTLGLALLAACGYALATIGMKLGSGAMTALAVVLIAGGLIAAALTEVRILRQADLGVVYLVILVVETLIVLCVAWWLGEGLTPRQLGGAAVLVLGLTLVLR</sequence>
<evidence type="ECO:0000313" key="3">
    <source>
        <dbReference type="Proteomes" id="UP000035100"/>
    </source>
</evidence>
<gene>
    <name evidence="2" type="ORF">Wenmar_01059</name>
</gene>
<dbReference type="SUPFAM" id="SSF103481">
    <property type="entry name" value="Multidrug resistance efflux transporter EmrE"/>
    <property type="match status" value="1"/>
</dbReference>
<reference evidence="2 3" key="1">
    <citation type="submission" date="2013-01" db="EMBL/GenBank/DDBJ databases">
        <authorList>
            <person name="Fiebig A."/>
            <person name="Goeker M."/>
            <person name="Klenk H.-P.P."/>
        </authorList>
    </citation>
    <scope>NUCLEOTIDE SEQUENCE [LARGE SCALE GENOMIC DNA]</scope>
    <source>
        <strain evidence="2 3">DSM 24838</strain>
    </source>
</reference>
<dbReference type="AlphaFoldDB" id="A0A0D0PH82"/>
<dbReference type="Proteomes" id="UP000035100">
    <property type="component" value="Unassembled WGS sequence"/>
</dbReference>
<dbReference type="STRING" id="1123501.Wenmar_01059"/>
<proteinExistence type="predicted"/>
<dbReference type="EMBL" id="AONG01000005">
    <property type="protein sequence ID" value="KIQ70681.1"/>
    <property type="molecule type" value="Genomic_DNA"/>
</dbReference>
<dbReference type="InterPro" id="IPR037185">
    <property type="entry name" value="EmrE-like"/>
</dbReference>
<accession>A0A0D0PH82</accession>
<dbReference type="RefSeq" id="WP_018302841.1">
    <property type="nucleotide sequence ID" value="NZ_KB902288.1"/>
</dbReference>
<organism evidence="2 3">
    <name type="scientific">Wenxinia marina DSM 24838</name>
    <dbReference type="NCBI Taxonomy" id="1123501"/>
    <lineage>
        <taxon>Bacteria</taxon>
        <taxon>Pseudomonadati</taxon>
        <taxon>Pseudomonadota</taxon>
        <taxon>Alphaproteobacteria</taxon>
        <taxon>Rhodobacterales</taxon>
        <taxon>Roseobacteraceae</taxon>
        <taxon>Wenxinia</taxon>
    </lineage>
</organism>
<comment type="caution">
    <text evidence="2">The sequence shown here is derived from an EMBL/GenBank/DDBJ whole genome shotgun (WGS) entry which is preliminary data.</text>
</comment>
<feature type="transmembrane region" description="Helical" evidence="1">
    <location>
        <begin position="89"/>
        <end position="106"/>
    </location>
</feature>
<name>A0A0D0PH82_9RHOB</name>
<keyword evidence="1" id="KW-0812">Transmembrane</keyword>
<keyword evidence="1" id="KW-1133">Transmembrane helix</keyword>
<feature type="transmembrane region" description="Helical" evidence="1">
    <location>
        <begin position="32"/>
        <end position="51"/>
    </location>
</feature>
<keyword evidence="1" id="KW-0472">Membrane</keyword>
<evidence type="ECO:0000313" key="2">
    <source>
        <dbReference type="EMBL" id="KIQ70681.1"/>
    </source>
</evidence>
<evidence type="ECO:0000256" key="1">
    <source>
        <dbReference type="SAM" id="Phobius"/>
    </source>
</evidence>
<feature type="transmembrane region" description="Helical" evidence="1">
    <location>
        <begin position="63"/>
        <end position="83"/>
    </location>
</feature>
<dbReference type="eggNOG" id="ENOG50330HU">
    <property type="taxonomic scope" value="Bacteria"/>
</dbReference>